<feature type="region of interest" description="Disordered" evidence="7">
    <location>
        <begin position="948"/>
        <end position="1017"/>
    </location>
</feature>
<comment type="similarity">
    <text evidence="1">Belongs to the eukaryotic initiation factor 4G family.</text>
</comment>
<feature type="compositionally biased region" description="Low complexity" evidence="7">
    <location>
        <begin position="401"/>
        <end position="410"/>
    </location>
</feature>
<dbReference type="SUPFAM" id="SSF48371">
    <property type="entry name" value="ARM repeat"/>
    <property type="match status" value="2"/>
</dbReference>
<feature type="region of interest" description="Disordered" evidence="7">
    <location>
        <begin position="776"/>
        <end position="803"/>
    </location>
</feature>
<feature type="compositionally biased region" description="Polar residues" evidence="7">
    <location>
        <begin position="128"/>
        <end position="154"/>
    </location>
</feature>
<feature type="compositionally biased region" description="Basic and acidic residues" evidence="7">
    <location>
        <begin position="782"/>
        <end position="802"/>
    </location>
</feature>
<organism evidence="9 10">
    <name type="scientific">Rhododendron simsii</name>
    <name type="common">Sims's rhododendron</name>
    <dbReference type="NCBI Taxonomy" id="118357"/>
    <lineage>
        <taxon>Eukaryota</taxon>
        <taxon>Viridiplantae</taxon>
        <taxon>Streptophyta</taxon>
        <taxon>Embryophyta</taxon>
        <taxon>Tracheophyta</taxon>
        <taxon>Spermatophyta</taxon>
        <taxon>Magnoliopsida</taxon>
        <taxon>eudicotyledons</taxon>
        <taxon>Gunneridae</taxon>
        <taxon>Pentapetalae</taxon>
        <taxon>asterids</taxon>
        <taxon>Ericales</taxon>
        <taxon>Ericaceae</taxon>
        <taxon>Ericoideae</taxon>
        <taxon>Rhodoreae</taxon>
        <taxon>Rhododendron</taxon>
    </lineage>
</organism>
<dbReference type="PANTHER" id="PTHR23253:SF9">
    <property type="entry name" value="EUKARYOTIC TRANSLATION INITIATION FACTOR 4 GAMMA 2"/>
    <property type="match status" value="1"/>
</dbReference>
<evidence type="ECO:0000256" key="7">
    <source>
        <dbReference type="SAM" id="MobiDB-lite"/>
    </source>
</evidence>
<keyword evidence="3" id="KW-0810">Translation regulation</keyword>
<keyword evidence="2" id="KW-0396">Initiation factor</keyword>
<feature type="region of interest" description="Disordered" evidence="7">
    <location>
        <begin position="819"/>
        <end position="849"/>
    </location>
</feature>
<feature type="region of interest" description="Disordered" evidence="7">
    <location>
        <begin position="543"/>
        <end position="582"/>
    </location>
</feature>
<dbReference type="GO" id="GO:0016281">
    <property type="term" value="C:eukaryotic translation initiation factor 4F complex"/>
    <property type="evidence" value="ECO:0007669"/>
    <property type="project" value="TreeGrafter"/>
</dbReference>
<dbReference type="PROSITE" id="PS51366">
    <property type="entry name" value="MI"/>
    <property type="match status" value="1"/>
</dbReference>
<dbReference type="Pfam" id="PF02847">
    <property type="entry name" value="MA3"/>
    <property type="match status" value="1"/>
</dbReference>
<feature type="compositionally biased region" description="Polar residues" evidence="7">
    <location>
        <begin position="819"/>
        <end position="841"/>
    </location>
</feature>
<feature type="region of interest" description="Disordered" evidence="7">
    <location>
        <begin position="865"/>
        <end position="888"/>
    </location>
</feature>
<name>A0A834HDL6_RHOSS</name>
<keyword evidence="4" id="KW-0648">Protein biosynthesis</keyword>
<feature type="domain" description="MI" evidence="8">
    <location>
        <begin position="1661"/>
        <end position="1785"/>
    </location>
</feature>
<dbReference type="GO" id="GO:0003743">
    <property type="term" value="F:translation initiation factor activity"/>
    <property type="evidence" value="ECO:0007669"/>
    <property type="project" value="UniProtKB-KW"/>
</dbReference>
<feature type="compositionally biased region" description="Polar residues" evidence="7">
    <location>
        <begin position="868"/>
        <end position="877"/>
    </location>
</feature>
<dbReference type="CDD" id="cd22249">
    <property type="entry name" value="UDM1_RNF168_RNF169-like"/>
    <property type="match status" value="1"/>
</dbReference>
<feature type="region of interest" description="Disordered" evidence="7">
    <location>
        <begin position="1604"/>
        <end position="1655"/>
    </location>
</feature>
<feature type="region of interest" description="Disordered" evidence="7">
    <location>
        <begin position="1298"/>
        <end position="1324"/>
    </location>
</feature>
<evidence type="ECO:0000259" key="8">
    <source>
        <dbReference type="PROSITE" id="PS51366"/>
    </source>
</evidence>
<feature type="compositionally biased region" description="Polar residues" evidence="7">
    <location>
        <begin position="22"/>
        <end position="31"/>
    </location>
</feature>
<dbReference type="InterPro" id="IPR003890">
    <property type="entry name" value="MIF4G-like_typ-3"/>
</dbReference>
<evidence type="ECO:0000313" key="10">
    <source>
        <dbReference type="Proteomes" id="UP000626092"/>
    </source>
</evidence>
<feature type="region of interest" description="Disordered" evidence="7">
    <location>
        <begin position="1"/>
        <end position="259"/>
    </location>
</feature>
<feature type="compositionally biased region" description="Polar residues" evidence="7">
    <location>
        <begin position="49"/>
        <end position="94"/>
    </location>
</feature>
<accession>A0A834HDL6</accession>
<sequence length="1850" mass="200742">MSHNQSRAERNDSSQYRKLGRSGSSSGQPRNFSGGSGKGGGTAPPSSSLTTSRSFKKSNITHGGQSRASGANVNSDSNIASAARTLQNGSQNQPPVHGAADAPVTGVTVKPTADMAPQKSAQPVPKAPSSQPAAVNVDTTAPATPTKGDTSRSYPLQFGTISPGFVNGMQIPARTNSAPPNLDEQKRDQARHASSRTMPTFPVPSVPKQQITRKDAGAGDQSNTGGSHQMPKAIRDSPITSAPPVTQTHKASMHPIPGVSMPMPFHQPQVPVQFGVPNPQIQSQGMTATSLPMPFPMGNVPTLQPQVFIQSLQPHPMQPQGIMHQGPNLNFTTSMGPQLPPQLGNMGISNNLQFTQQQVAKFGPTRIPVKITHPDTHEELRLDRRPDMLRDVGSTGPKSRPNVPSSQPVASVPPPHSMNYYANSYNPNSLYFPGSSSIPLTSHQNNPSSQAPRISYPISQGPQTVSFLNPSAHNSSFEVPHDVHKAKSSAPSAYVLVTVKPAAASHVEKIAESSLGTNPPSVEKCGSPKFLEQPWETSSTLLHRDSDTPLESSSHPPKHGPELTSLSLPVDGKQHNAASPFPVDGTVSKALLSTPPVSLEGSAPVLPHSTEERRRVTVNRSDSTKDPQKKQMKKGLSQPQHQASGQSTSTSGLPSQTLEHANFSKSGTAETLGTITTVSSSPSGCIIKSTSEQVATSSGATPGSLGFIDRLDTDQSLKLETPGTEEQAEIVVNEGPRQVESSSETSSESVSSKFSEVITHTKLNSVLKVTTTSNDVGSVETAQKDSEDPSGHCEKDDTKSDNLEISVSSSTVLDATNAKTSLTPNLSPRSNCDNMTSTSEASFGKSESLGGRDTVVTKAVLADEEQAAVSTSQSGSKPASKHEREVTDDVNNILGSLTAADSKDIHVIELIRSKSNLGKVKKKRIKEILQKADAAGTTSDLYMAYKGPEGKKEDIDSSQSMVSASSSDSKQVPVDAHKDNIGESEKSRQNKAEPDDWEDAAEISTPKLHPVDDGNAVTGNKYSRDFLLKFSEQCIDLPEGFEITSDMAEALMVSTVNASRESNPSPGRLTDKSSGGPRLDRRGSGIGDDDKWSKVPGPLPSGRDPRMDGYGGNIRTGQGGNFGVLRNPRAPTPAQYVGGILSGPVQSLGSQGGIQRNTPDSDRWQRASGFHKGLIPSPQPPVPVMHKAERKYEVGKVTDEEQAKQRQLKAILNKLTPQNFEKLFEQVKAVNIDNAGTLTGVISQIFDKALMEPTFCEMYANFCYHLAGVLPDFSEDNEKKITFKILLLNKCQEEFERDAREQEEADRAEQEGEVKQSEEGREEKRIRARRRMLGNIRLIGELYKKKMLTERIMHECIKKLLGQYQNPDEEDIESLCKLMSTIGERIDHPKAKEHMDAYFDMMFKLSNNMKLSSRLRFMLKDAIDLRKNNWQQRRKVEGPKKIDEVHRDAAQERQVQAGRLSRGPGVNASTRSRQPMDFGPRGSGMFSTPSAQMGSFRGSQLRGFGTQESRLDDRHSFENRTLSVPLPQRHISEDSITLGPQGGLARGMSIRGQPSIANIPLTDAPGLGDSRRITAGLNGYSSVSERTVSGREDLMPRHILDRFAGSHEQSSVQGRNMNHGNRDTKNADRNSDSLPESPTIRGQGPGFAQNVSSDKVWPEDRLRDMSIAAIKEFYSAKDEKEVALCVKELNSPSFYPTMISIWVNDSFERKDMERDLLANLLINLSQPRDGTLNQDHLIRGFESVLSTLEDAVNDAPKAGEFLGRMFAKVISEKLLPFSDIGQLIYQGGEEQGSLVEIGLAAEVVGTILETIESEKGDSVVNEIRTSSSLKLEKFRPPDSKKSWRLDKFIH</sequence>
<feature type="compositionally biased region" description="Basic and acidic residues" evidence="7">
    <location>
        <begin position="1434"/>
        <end position="1451"/>
    </location>
</feature>
<feature type="compositionally biased region" description="Low complexity" evidence="7">
    <location>
        <begin position="739"/>
        <end position="753"/>
    </location>
</feature>
<evidence type="ECO:0000256" key="4">
    <source>
        <dbReference type="ARBA" id="ARBA00022917"/>
    </source>
</evidence>
<evidence type="ECO:0000256" key="5">
    <source>
        <dbReference type="ARBA" id="ARBA00067320"/>
    </source>
</evidence>
<dbReference type="InterPro" id="IPR016024">
    <property type="entry name" value="ARM-type_fold"/>
</dbReference>
<feature type="region of interest" description="Disordered" evidence="7">
    <location>
        <begin position="375"/>
        <end position="415"/>
    </location>
</feature>
<dbReference type="Pfam" id="PF02854">
    <property type="entry name" value="MIF4G"/>
    <property type="match status" value="1"/>
</dbReference>
<dbReference type="InterPro" id="IPR003891">
    <property type="entry name" value="Initiation_fac_eIF4g_MI"/>
</dbReference>
<evidence type="ECO:0000256" key="2">
    <source>
        <dbReference type="ARBA" id="ARBA00022540"/>
    </source>
</evidence>
<reference evidence="9" key="1">
    <citation type="submission" date="2019-11" db="EMBL/GenBank/DDBJ databases">
        <authorList>
            <person name="Liu Y."/>
            <person name="Hou J."/>
            <person name="Li T.-Q."/>
            <person name="Guan C.-H."/>
            <person name="Wu X."/>
            <person name="Wu H.-Z."/>
            <person name="Ling F."/>
            <person name="Zhang R."/>
            <person name="Shi X.-G."/>
            <person name="Ren J.-P."/>
            <person name="Chen E.-F."/>
            <person name="Sun J.-M."/>
        </authorList>
    </citation>
    <scope>NUCLEOTIDE SEQUENCE</scope>
    <source>
        <strain evidence="9">Adult_tree_wgs_1</strain>
        <tissue evidence="9">Leaves</tissue>
    </source>
</reference>
<dbReference type="GO" id="GO:0006417">
    <property type="term" value="P:regulation of translation"/>
    <property type="evidence" value="ECO:0007669"/>
    <property type="project" value="UniProtKB-KW"/>
</dbReference>
<dbReference type="GO" id="GO:0003729">
    <property type="term" value="F:mRNA binding"/>
    <property type="evidence" value="ECO:0007669"/>
    <property type="project" value="TreeGrafter"/>
</dbReference>
<evidence type="ECO:0000256" key="1">
    <source>
        <dbReference type="ARBA" id="ARBA00005775"/>
    </source>
</evidence>
<feature type="compositionally biased region" description="Polar residues" evidence="7">
    <location>
        <begin position="238"/>
        <end position="250"/>
    </location>
</feature>
<evidence type="ECO:0000256" key="3">
    <source>
        <dbReference type="ARBA" id="ARBA00022845"/>
    </source>
</evidence>
<feature type="compositionally biased region" description="Basic and acidic residues" evidence="7">
    <location>
        <begin position="375"/>
        <end position="390"/>
    </location>
</feature>
<feature type="compositionally biased region" description="Low complexity" evidence="7">
    <location>
        <begin position="957"/>
        <end position="969"/>
    </location>
</feature>
<gene>
    <name evidence="9" type="ORF">RHSIM_Rhsim01G0142200</name>
</gene>
<dbReference type="OrthoDB" id="514777at2759"/>
<feature type="compositionally biased region" description="Basic and acidic residues" evidence="7">
    <location>
        <begin position="1620"/>
        <end position="1631"/>
    </location>
</feature>
<evidence type="ECO:0000313" key="9">
    <source>
        <dbReference type="EMBL" id="KAF7152059.1"/>
    </source>
</evidence>
<comment type="caution">
    <text evidence="9">The sequence shown here is derived from an EMBL/GenBank/DDBJ whole genome shotgun (WGS) entry which is preliminary data.</text>
</comment>
<feature type="compositionally biased region" description="Polar residues" evidence="7">
    <location>
        <begin position="637"/>
        <end position="658"/>
    </location>
</feature>
<dbReference type="Proteomes" id="UP000626092">
    <property type="component" value="Unassembled WGS sequence"/>
</dbReference>
<feature type="compositionally biased region" description="Basic and acidic residues" evidence="7">
    <location>
        <begin position="1078"/>
        <end position="1093"/>
    </location>
</feature>
<dbReference type="Gene3D" id="1.25.40.180">
    <property type="match status" value="2"/>
</dbReference>
<feature type="region of interest" description="Disordered" evidence="7">
    <location>
        <begin position="594"/>
        <end position="658"/>
    </location>
</feature>
<keyword evidence="10" id="KW-1185">Reference proteome</keyword>
<feature type="region of interest" description="Disordered" evidence="7">
    <location>
        <begin position="441"/>
        <end position="462"/>
    </location>
</feature>
<feature type="compositionally biased region" description="Polar residues" evidence="7">
    <location>
        <begin position="1607"/>
        <end position="1619"/>
    </location>
</feature>
<feature type="compositionally biased region" description="Polar residues" evidence="7">
    <location>
        <begin position="1056"/>
        <end position="1065"/>
    </location>
</feature>
<feature type="compositionally biased region" description="Basic and acidic residues" evidence="7">
    <location>
        <begin position="1"/>
        <end position="12"/>
    </location>
</feature>
<protein>
    <recommendedName>
        <fullName evidence="5">Eukaryotic translation initiation factor 4G</fullName>
    </recommendedName>
    <alternativeName>
        <fullName evidence="6">Protein synthesis initiation factor 4G</fullName>
    </alternativeName>
</protein>
<dbReference type="PANTHER" id="PTHR23253">
    <property type="entry name" value="EUKARYOTIC TRANSLATION INITIATION FACTOR 4 GAMMA"/>
    <property type="match status" value="1"/>
</dbReference>
<feature type="compositionally biased region" description="Basic and acidic residues" evidence="7">
    <location>
        <begin position="975"/>
        <end position="994"/>
    </location>
</feature>
<dbReference type="FunFam" id="1.25.40.180:FF:000034">
    <property type="entry name" value="Eukaryotic translation initiation factor 4G"/>
    <property type="match status" value="1"/>
</dbReference>
<dbReference type="SMART" id="SM00544">
    <property type="entry name" value="MA3"/>
    <property type="match status" value="1"/>
</dbReference>
<evidence type="ECO:0000256" key="6">
    <source>
        <dbReference type="ARBA" id="ARBA00075135"/>
    </source>
</evidence>
<dbReference type="FunFam" id="1.25.40.180:FF:000024">
    <property type="entry name" value="Eukaryotic translation initiation factor 4G"/>
    <property type="match status" value="1"/>
</dbReference>
<dbReference type="EMBL" id="WJXA01000001">
    <property type="protein sequence ID" value="KAF7152059.1"/>
    <property type="molecule type" value="Genomic_DNA"/>
</dbReference>
<dbReference type="SMART" id="SM00543">
    <property type="entry name" value="MIF4G"/>
    <property type="match status" value="1"/>
</dbReference>
<feature type="region of interest" description="Disordered" evidence="7">
    <location>
        <begin position="734"/>
        <end position="753"/>
    </location>
</feature>
<proteinExistence type="inferred from homology"/>
<feature type="region of interest" description="Disordered" evidence="7">
    <location>
        <begin position="1056"/>
        <end position="1109"/>
    </location>
</feature>
<feature type="region of interest" description="Disordered" evidence="7">
    <location>
        <begin position="1434"/>
        <end position="1480"/>
    </location>
</feature>